<dbReference type="FunFam" id="2.60.40.150:FF:000167">
    <property type="entry name" value="Multiple C2 domains, transmembrane 2a"/>
    <property type="match status" value="1"/>
</dbReference>
<keyword evidence="2" id="KW-0106">Calcium</keyword>
<feature type="domain" description="C2" evidence="5">
    <location>
        <begin position="446"/>
        <end position="561"/>
    </location>
</feature>
<keyword evidence="7" id="KW-1185">Reference proteome</keyword>
<dbReference type="Gene3D" id="2.60.40.150">
    <property type="entry name" value="C2 domain"/>
    <property type="match status" value="2"/>
</dbReference>
<keyword evidence="1" id="KW-0479">Metal-binding</keyword>
<keyword evidence="4" id="KW-0472">Membrane</keyword>
<feature type="compositionally biased region" description="Low complexity" evidence="3">
    <location>
        <begin position="279"/>
        <end position="292"/>
    </location>
</feature>
<dbReference type="PRINTS" id="PR00360">
    <property type="entry name" value="C2DOMAIN"/>
</dbReference>
<dbReference type="InterPro" id="IPR000008">
    <property type="entry name" value="C2_dom"/>
</dbReference>
<feature type="compositionally biased region" description="Low complexity" evidence="3">
    <location>
        <begin position="30"/>
        <end position="39"/>
    </location>
</feature>
<feature type="transmembrane region" description="Helical" evidence="4">
    <location>
        <begin position="768"/>
        <end position="793"/>
    </location>
</feature>
<evidence type="ECO:0000313" key="7">
    <source>
        <dbReference type="Proteomes" id="UP000192578"/>
    </source>
</evidence>
<organism evidence="6 7">
    <name type="scientific">Hypsibius exemplaris</name>
    <name type="common">Freshwater tardigrade</name>
    <dbReference type="NCBI Taxonomy" id="2072580"/>
    <lineage>
        <taxon>Eukaryota</taxon>
        <taxon>Metazoa</taxon>
        <taxon>Ecdysozoa</taxon>
        <taxon>Tardigrada</taxon>
        <taxon>Eutardigrada</taxon>
        <taxon>Parachela</taxon>
        <taxon>Hypsibioidea</taxon>
        <taxon>Hypsibiidae</taxon>
        <taxon>Hypsibius</taxon>
    </lineage>
</organism>
<feature type="transmembrane region" description="Helical" evidence="4">
    <location>
        <begin position="646"/>
        <end position="670"/>
    </location>
</feature>
<dbReference type="CDD" id="cd08377">
    <property type="entry name" value="C2C_MCTP_PRT"/>
    <property type="match status" value="1"/>
</dbReference>
<feature type="region of interest" description="Disordered" evidence="3">
    <location>
        <begin position="1"/>
        <end position="53"/>
    </location>
</feature>
<proteinExistence type="predicted"/>
<dbReference type="PANTHER" id="PTHR45911:SF4">
    <property type="entry name" value="MULTIPLE C2 AND TRANSMEMBRANE DOMAIN-CONTAINING PROTEIN"/>
    <property type="match status" value="1"/>
</dbReference>
<keyword evidence="4" id="KW-1133">Transmembrane helix</keyword>
<sequence length="842" mass="93325">MFRSEDAAEWESAENESRIGGSHADEEGSPEMMEGSMGSLIPPSKRSPKRRSAGLLSRFGVKRFFSKTTSVDAAGDDVDSGAQDKKPSADQTTRHGIFSKEGRSRSFPNLLQLINHTKPIPAEVSAPSLSPGGQTNTNKVRRSKSVPKGAPNLLAPLGQTVSLDPSTAGNNSFLSALSDSPPSQPANGREYHVLHHLKEDLLAFASPASSSVSVGLMSAKDLSLNFSESGDAGATNLSDVTISRPPNNVPVEVQTEATADDRKPEPVTRVNSAGNGRAVSSVPSGGGSSKQSSWVNSVTIFLYEGKDLPAMDRNGFSDPFCKFKLGATEKHRSRTAYKTLNPAWMEQFDMFVYDERDKRLEISVWDWDRGVRNDFIGSAAVDLAGLESERQHDLWLNIDDGHGASCGALHMSIMISGKKLITAAGEGAVPGDAVTGSSATDSGVVNKYGLRHSLADVKDVGTLTVKVFKGSSLKAADLNGKSDPYCILRLVNARKQTEVELKTLDPEWNREFSFLVQDVHSVLEITVLDMDQDNKSDFLGRVAIPLLNIKNHERRWYALKDDKLMGRSKGSILLEMDLVYNPLRAAIRTINPRESRLDEIVPKFRRQLFVRNMTRLRGILQPFLDIAQYVQSCFAWQSRRRSITAFLVYMTSVYMFEIWMLPVVLLAFLVKHYIKQELVPTSYARDLHTEEMADNDDDSLLDDEDDMDGDPNRGPAVITKTASSNNIVQKVRQAQEQLRTMQNILGFLADLCERMYNMVHFTVPWLSYYAMIVCTVVAIILYLIPLRVILLIWGVHKFTKKLRNPNALGNNEILDFLSRVHTHAEAGKYKELRPRDVPAVYG</sequence>
<evidence type="ECO:0000313" key="6">
    <source>
        <dbReference type="EMBL" id="OWA52050.1"/>
    </source>
</evidence>
<dbReference type="SUPFAM" id="SSF49562">
    <property type="entry name" value="C2 domain (Calcium/lipid-binding domain, CaLB)"/>
    <property type="match status" value="2"/>
</dbReference>
<dbReference type="SMART" id="SM00239">
    <property type="entry name" value="C2"/>
    <property type="match status" value="2"/>
</dbReference>
<evidence type="ECO:0000256" key="3">
    <source>
        <dbReference type="SAM" id="MobiDB-lite"/>
    </source>
</evidence>
<protein>
    <submittedName>
        <fullName evidence="6">Multiple C2 and transmembrane domain-containing protein 1</fullName>
    </submittedName>
</protein>
<dbReference type="EMBL" id="MTYJ01000249">
    <property type="protein sequence ID" value="OWA52050.1"/>
    <property type="molecule type" value="Genomic_DNA"/>
</dbReference>
<dbReference type="PROSITE" id="PS50004">
    <property type="entry name" value="C2"/>
    <property type="match status" value="2"/>
</dbReference>
<dbReference type="PANTHER" id="PTHR45911">
    <property type="entry name" value="C2 DOMAIN-CONTAINING PROTEIN"/>
    <property type="match status" value="1"/>
</dbReference>
<comment type="caution">
    <text evidence="6">The sequence shown here is derived from an EMBL/GenBank/DDBJ whole genome shotgun (WGS) entry which is preliminary data.</text>
</comment>
<evidence type="ECO:0000256" key="2">
    <source>
        <dbReference type="ARBA" id="ARBA00022837"/>
    </source>
</evidence>
<dbReference type="CDD" id="cd08376">
    <property type="entry name" value="C2B_MCTP_PRT"/>
    <property type="match status" value="1"/>
</dbReference>
<gene>
    <name evidence="6" type="ORF">BV898_16510</name>
</gene>
<dbReference type="AlphaFoldDB" id="A0A9X6NDB4"/>
<dbReference type="OrthoDB" id="5973539at2759"/>
<feature type="region of interest" description="Disordered" evidence="3">
    <location>
        <begin position="254"/>
        <end position="292"/>
    </location>
</feature>
<dbReference type="GO" id="GO:0030672">
    <property type="term" value="C:synaptic vesicle membrane"/>
    <property type="evidence" value="ECO:0007669"/>
    <property type="project" value="TreeGrafter"/>
</dbReference>
<dbReference type="Pfam" id="PF00168">
    <property type="entry name" value="C2"/>
    <property type="match status" value="2"/>
</dbReference>
<keyword evidence="4 6" id="KW-0812">Transmembrane</keyword>
<reference evidence="7" key="1">
    <citation type="submission" date="2017-01" db="EMBL/GenBank/DDBJ databases">
        <title>Comparative genomics of anhydrobiosis in the tardigrade Hypsibius dujardini.</title>
        <authorList>
            <person name="Yoshida Y."/>
            <person name="Koutsovoulos G."/>
            <person name="Laetsch D."/>
            <person name="Stevens L."/>
            <person name="Kumar S."/>
            <person name="Horikawa D."/>
            <person name="Ishino K."/>
            <person name="Komine S."/>
            <person name="Tomita M."/>
            <person name="Blaxter M."/>
            <person name="Arakawa K."/>
        </authorList>
    </citation>
    <scope>NUCLEOTIDE SEQUENCE [LARGE SCALE GENOMIC DNA]</scope>
    <source>
        <strain evidence="7">Z151</strain>
    </source>
</reference>
<feature type="region of interest" description="Disordered" evidence="3">
    <location>
        <begin position="70"/>
        <end position="102"/>
    </location>
</feature>
<dbReference type="Proteomes" id="UP000192578">
    <property type="component" value="Unassembled WGS sequence"/>
</dbReference>
<evidence type="ECO:0000256" key="1">
    <source>
        <dbReference type="ARBA" id="ARBA00022723"/>
    </source>
</evidence>
<evidence type="ECO:0000259" key="5">
    <source>
        <dbReference type="PROSITE" id="PS50004"/>
    </source>
</evidence>
<feature type="compositionally biased region" description="Polar residues" evidence="3">
    <location>
        <begin position="127"/>
        <end position="138"/>
    </location>
</feature>
<evidence type="ECO:0000256" key="4">
    <source>
        <dbReference type="SAM" id="Phobius"/>
    </source>
</evidence>
<dbReference type="InterPro" id="IPR035892">
    <property type="entry name" value="C2_domain_sf"/>
</dbReference>
<name>A0A9X6NDB4_HYPEX</name>
<feature type="domain" description="C2" evidence="5">
    <location>
        <begin position="279"/>
        <end position="396"/>
    </location>
</feature>
<dbReference type="GO" id="GO:0046928">
    <property type="term" value="P:regulation of neurotransmitter secretion"/>
    <property type="evidence" value="ECO:0007669"/>
    <property type="project" value="TreeGrafter"/>
</dbReference>
<dbReference type="GO" id="GO:0005509">
    <property type="term" value="F:calcium ion binding"/>
    <property type="evidence" value="ECO:0007669"/>
    <property type="project" value="TreeGrafter"/>
</dbReference>
<accession>A0A9X6NDB4</accession>
<feature type="region of interest" description="Disordered" evidence="3">
    <location>
        <begin position="122"/>
        <end position="166"/>
    </location>
</feature>